<dbReference type="PROSITE" id="PS00073">
    <property type="entry name" value="ACYL_COA_DH_2"/>
    <property type="match status" value="1"/>
</dbReference>
<dbReference type="PANTHER" id="PTHR43884">
    <property type="entry name" value="ACYL-COA DEHYDROGENASE"/>
    <property type="match status" value="1"/>
</dbReference>
<dbReference type="SUPFAM" id="SSF56645">
    <property type="entry name" value="Acyl-CoA dehydrogenase NM domain-like"/>
    <property type="match status" value="1"/>
</dbReference>
<dbReference type="PANTHER" id="PTHR43884:SF12">
    <property type="entry name" value="ISOVALERYL-COA DEHYDROGENASE, MITOCHONDRIAL-RELATED"/>
    <property type="match status" value="1"/>
</dbReference>
<evidence type="ECO:0000256" key="5">
    <source>
        <dbReference type="ARBA" id="ARBA00023002"/>
    </source>
</evidence>
<feature type="domain" description="Acyl-CoA oxidase/dehydrogenase middle" evidence="8">
    <location>
        <begin position="126"/>
        <end position="220"/>
    </location>
</feature>
<dbReference type="EMBL" id="BAEO01000067">
    <property type="protein sequence ID" value="GAC22069.1"/>
    <property type="molecule type" value="Genomic_DNA"/>
</dbReference>
<protein>
    <submittedName>
        <fullName evidence="10">Probable acyl-CoA dehydrogenase yngJ</fullName>
    </submittedName>
</protein>
<dbReference type="Gene3D" id="1.20.140.10">
    <property type="entry name" value="Butyryl-CoA Dehydrogenase, subunit A, domain 3"/>
    <property type="match status" value="1"/>
</dbReference>
<dbReference type="STRING" id="493475.GARC_5134"/>
<dbReference type="InterPro" id="IPR046373">
    <property type="entry name" value="Acyl-CoA_Oxase/DH_mid-dom_sf"/>
</dbReference>
<dbReference type="Pfam" id="PF02770">
    <property type="entry name" value="Acyl-CoA_dh_M"/>
    <property type="match status" value="1"/>
</dbReference>
<feature type="domain" description="Acyl-CoA dehydrogenase/oxidase C-terminal" evidence="7">
    <location>
        <begin position="232"/>
        <end position="379"/>
    </location>
</feature>
<dbReference type="Gene3D" id="2.40.110.10">
    <property type="entry name" value="Butyryl-CoA Dehydrogenase, subunit A, domain 2"/>
    <property type="match status" value="1"/>
</dbReference>
<accession>K6XN37</accession>
<dbReference type="Proteomes" id="UP000006327">
    <property type="component" value="Unassembled WGS sequence"/>
</dbReference>
<dbReference type="SUPFAM" id="SSF47203">
    <property type="entry name" value="Acyl-CoA dehydrogenase C-terminal domain-like"/>
    <property type="match status" value="1"/>
</dbReference>
<evidence type="ECO:0000259" key="8">
    <source>
        <dbReference type="Pfam" id="PF02770"/>
    </source>
</evidence>
<evidence type="ECO:0000313" key="10">
    <source>
        <dbReference type="EMBL" id="GAC22069.1"/>
    </source>
</evidence>
<dbReference type="InterPro" id="IPR009075">
    <property type="entry name" value="AcylCo_DH/oxidase_C"/>
</dbReference>
<evidence type="ECO:0000256" key="4">
    <source>
        <dbReference type="ARBA" id="ARBA00022827"/>
    </source>
</evidence>
<evidence type="ECO:0000313" key="11">
    <source>
        <dbReference type="Proteomes" id="UP000006327"/>
    </source>
</evidence>
<dbReference type="Pfam" id="PF02771">
    <property type="entry name" value="Acyl-CoA_dh_N"/>
    <property type="match status" value="1"/>
</dbReference>
<keyword evidence="11" id="KW-1185">Reference proteome</keyword>
<dbReference type="eggNOG" id="COG1960">
    <property type="taxonomic scope" value="Bacteria"/>
</dbReference>
<reference evidence="10 11" key="1">
    <citation type="journal article" date="2017" name="Antonie Van Leeuwenhoek">
        <title>Rhizobium rhizosphaerae sp. nov., a novel species isolated from rice rhizosphere.</title>
        <authorList>
            <person name="Zhao J.J."/>
            <person name="Zhang J."/>
            <person name="Zhang R.J."/>
            <person name="Zhang C.W."/>
            <person name="Yin H.Q."/>
            <person name="Zhang X.X."/>
        </authorList>
    </citation>
    <scope>NUCLEOTIDE SEQUENCE [LARGE SCALE GENOMIC DNA]</scope>
    <source>
        <strain evidence="10 11">BSs20135</strain>
    </source>
</reference>
<feature type="domain" description="Acyl-CoA dehydrogenase/oxidase N-terminal" evidence="9">
    <location>
        <begin position="7"/>
        <end position="120"/>
    </location>
</feature>
<keyword evidence="5 6" id="KW-0560">Oxidoreductase</keyword>
<keyword evidence="3 6" id="KW-0285">Flavoprotein</keyword>
<evidence type="ECO:0000256" key="3">
    <source>
        <dbReference type="ARBA" id="ARBA00022630"/>
    </source>
</evidence>
<dbReference type="GO" id="GO:0003995">
    <property type="term" value="F:acyl-CoA dehydrogenase activity"/>
    <property type="evidence" value="ECO:0007669"/>
    <property type="project" value="InterPro"/>
</dbReference>
<comment type="cofactor">
    <cofactor evidence="1 6">
        <name>FAD</name>
        <dbReference type="ChEBI" id="CHEBI:57692"/>
    </cofactor>
</comment>
<evidence type="ECO:0000259" key="9">
    <source>
        <dbReference type="Pfam" id="PF02771"/>
    </source>
</evidence>
<dbReference type="InterPro" id="IPR006089">
    <property type="entry name" value="Acyl-CoA_DH_CS"/>
</dbReference>
<evidence type="ECO:0000259" key="7">
    <source>
        <dbReference type="Pfam" id="PF00441"/>
    </source>
</evidence>
<dbReference type="RefSeq" id="WP_007625651.1">
    <property type="nucleotide sequence ID" value="NZ_BAEO01000067.1"/>
</dbReference>
<dbReference type="Gene3D" id="1.10.540.10">
    <property type="entry name" value="Acyl-CoA dehydrogenase/oxidase, N-terminal domain"/>
    <property type="match status" value="1"/>
</dbReference>
<comment type="similarity">
    <text evidence="2 6">Belongs to the acyl-CoA dehydrogenase family.</text>
</comment>
<sequence>MDFSVSSEQREIIEAIKRFATRELNQDVISRDKDQIFDRKLWDKCGEMGLTGLAIDSEYGGMGYDAVTTSMALEAFGYGCHDNGLVFSVCAHLLACTVPINKHGSQKQKNEILPDLCSGKYIAVNAMTEPDTGSNPFAMKSTAKAVEGGYLLNGTKIFSTNGPIADIALVYAMTDKDKGFHGGISAFLVKSDTPGFEVGQKFEKMGLRTSPIGELVFNDVFVPADAMLGAVGGGARIFSESMDWERACLVSAHVGTMQRLLEGAISYARTRVQGGQAIGKNQAVSHRLASMRTRIEASRLMALSAAWALENSRMASINASMTKLFISEAYQQTAMDNLQIYGGNGFMVECEHERYVRDSTGCTIYSGTSDIQRNIIAGWLGL</sequence>
<evidence type="ECO:0000256" key="6">
    <source>
        <dbReference type="RuleBase" id="RU362125"/>
    </source>
</evidence>
<dbReference type="InterPro" id="IPR037069">
    <property type="entry name" value="AcylCoA_DH/ox_N_sf"/>
</dbReference>
<proteinExistence type="inferred from homology"/>
<dbReference type="InterPro" id="IPR009100">
    <property type="entry name" value="AcylCoA_DH/oxidase_NM_dom_sf"/>
</dbReference>
<dbReference type="AlphaFoldDB" id="K6XN37"/>
<organism evidence="10 11">
    <name type="scientific">Paraglaciecola arctica BSs20135</name>
    <dbReference type="NCBI Taxonomy" id="493475"/>
    <lineage>
        <taxon>Bacteria</taxon>
        <taxon>Pseudomonadati</taxon>
        <taxon>Pseudomonadota</taxon>
        <taxon>Gammaproteobacteria</taxon>
        <taxon>Alteromonadales</taxon>
        <taxon>Alteromonadaceae</taxon>
        <taxon>Paraglaciecola</taxon>
    </lineage>
</organism>
<name>K6XN37_9ALTE</name>
<dbReference type="GO" id="GO:0050660">
    <property type="term" value="F:flavin adenine dinucleotide binding"/>
    <property type="evidence" value="ECO:0007669"/>
    <property type="project" value="InterPro"/>
</dbReference>
<evidence type="ECO:0000256" key="1">
    <source>
        <dbReference type="ARBA" id="ARBA00001974"/>
    </source>
</evidence>
<dbReference type="OrthoDB" id="9769473at2"/>
<comment type="caution">
    <text evidence="10">The sequence shown here is derived from an EMBL/GenBank/DDBJ whole genome shotgun (WGS) entry which is preliminary data.</text>
</comment>
<keyword evidence="4 6" id="KW-0274">FAD</keyword>
<dbReference type="FunFam" id="2.40.110.10:FF:000002">
    <property type="entry name" value="Acyl-CoA dehydrogenase fadE12"/>
    <property type="match status" value="1"/>
</dbReference>
<gene>
    <name evidence="10" type="primary">yngJ</name>
    <name evidence="10" type="ORF">GARC_5134</name>
</gene>
<dbReference type="InterPro" id="IPR013786">
    <property type="entry name" value="AcylCoA_DH/ox_N"/>
</dbReference>
<dbReference type="InterPro" id="IPR036250">
    <property type="entry name" value="AcylCo_DH-like_C"/>
</dbReference>
<dbReference type="InterPro" id="IPR006091">
    <property type="entry name" value="Acyl-CoA_Oxase/DH_mid-dom"/>
</dbReference>
<evidence type="ECO:0000256" key="2">
    <source>
        <dbReference type="ARBA" id="ARBA00009347"/>
    </source>
</evidence>
<dbReference type="Pfam" id="PF00441">
    <property type="entry name" value="Acyl-CoA_dh_1"/>
    <property type="match status" value="1"/>
</dbReference>